<dbReference type="PROSITE" id="PS51384">
    <property type="entry name" value="FAD_FR"/>
    <property type="match status" value="1"/>
</dbReference>
<dbReference type="Proteomes" id="UP000186455">
    <property type="component" value="Unassembled WGS sequence"/>
</dbReference>
<dbReference type="PANTHER" id="PTHR30157">
    <property type="entry name" value="FERRIC REDUCTASE, NADPH-DEPENDENT"/>
    <property type="match status" value="1"/>
</dbReference>
<dbReference type="GeneID" id="96792245"/>
<proteinExistence type="predicted"/>
<feature type="domain" description="FAD-binding FR-type" evidence="1">
    <location>
        <begin position="1"/>
        <end position="127"/>
    </location>
</feature>
<dbReference type="InterPro" id="IPR039261">
    <property type="entry name" value="FNR_nucleotide-bd"/>
</dbReference>
<dbReference type="SUPFAM" id="SSF63380">
    <property type="entry name" value="Riboflavin synthase domain-like"/>
    <property type="match status" value="1"/>
</dbReference>
<dbReference type="AlphaFoldDB" id="A0A1Q4VFA6"/>
<dbReference type="InterPro" id="IPR039374">
    <property type="entry name" value="SIP_fam"/>
</dbReference>
<reference evidence="2 3" key="1">
    <citation type="submission" date="2015-06" db="EMBL/GenBank/DDBJ databases">
        <title>Cloning and characterization of the uncialamcin biosynthetic gene cluster.</title>
        <authorList>
            <person name="Yan X."/>
            <person name="Huang T."/>
            <person name="Ge H."/>
            <person name="Shen B."/>
        </authorList>
    </citation>
    <scope>NUCLEOTIDE SEQUENCE [LARGE SCALE GENOMIC DNA]</scope>
    <source>
        <strain evidence="2 3">DCA2648</strain>
    </source>
</reference>
<dbReference type="RefSeq" id="WP_073784947.1">
    <property type="nucleotide sequence ID" value="NZ_CP108638.1"/>
</dbReference>
<comment type="caution">
    <text evidence="2">The sequence shown here is derived from an EMBL/GenBank/DDBJ whole genome shotgun (WGS) entry which is preliminary data.</text>
</comment>
<dbReference type="CDD" id="cd06193">
    <property type="entry name" value="siderophore_interacting"/>
    <property type="match status" value="1"/>
</dbReference>
<dbReference type="GO" id="GO:0016491">
    <property type="term" value="F:oxidoreductase activity"/>
    <property type="evidence" value="ECO:0007669"/>
    <property type="project" value="InterPro"/>
</dbReference>
<protein>
    <submittedName>
        <fullName evidence="2">Siderophore synthetase</fullName>
    </submittedName>
</protein>
<evidence type="ECO:0000259" key="1">
    <source>
        <dbReference type="PROSITE" id="PS51384"/>
    </source>
</evidence>
<dbReference type="InterPro" id="IPR017927">
    <property type="entry name" value="FAD-bd_FR_type"/>
</dbReference>
<dbReference type="PANTHER" id="PTHR30157:SF0">
    <property type="entry name" value="NADPH-DEPENDENT FERRIC-CHELATE REDUCTASE"/>
    <property type="match status" value="1"/>
</dbReference>
<dbReference type="STRING" id="1048205.AB852_08005"/>
<gene>
    <name evidence="2" type="ORF">AB852_08005</name>
</gene>
<evidence type="ECO:0000313" key="2">
    <source>
        <dbReference type="EMBL" id="OKH96494.1"/>
    </source>
</evidence>
<dbReference type="Gene3D" id="3.40.50.80">
    <property type="entry name" value="Nucleotide-binding domain of ferredoxin-NADP reductase (FNR) module"/>
    <property type="match status" value="1"/>
</dbReference>
<dbReference type="Pfam" id="PF08021">
    <property type="entry name" value="FAD_binding_9"/>
    <property type="match status" value="1"/>
</dbReference>
<dbReference type="EMBL" id="LFBV01000001">
    <property type="protein sequence ID" value="OKH96494.1"/>
    <property type="molecule type" value="Genomic_DNA"/>
</dbReference>
<dbReference type="Gene3D" id="2.40.30.10">
    <property type="entry name" value="Translation factors"/>
    <property type="match status" value="1"/>
</dbReference>
<evidence type="ECO:0000313" key="3">
    <source>
        <dbReference type="Proteomes" id="UP000186455"/>
    </source>
</evidence>
<accession>A0A1Q4VFA6</accession>
<dbReference type="InterPro" id="IPR013113">
    <property type="entry name" value="SIP_FAD-bd"/>
</dbReference>
<sequence>MDIYRAAVARVQPLTATMVRVTLTGGDLPAFTSTGVGDEYVRLFFPHGPDRHDLSLPVATETSWETPEGRPTAPMRTYTIRAVRPELHEIDIDFVLHDHGVAATWAAAAQPGDPLGLNTPTGLYDPPADLTRQILIADQTGLPAVARLLENTPEHVTTRVIVEVPDETSVQPLPDHPRAKVTWTYGGNGHSASRLAELVTTALPEDSDLTGTYLWTAGETTALRTVRKHFRKTLSLPSERFKVVGYWAPNADTWTERWEALPATVRAELEALWEDPKDDLEDVTIEYEDRLSGLGL</sequence>
<keyword evidence="3" id="KW-1185">Reference proteome</keyword>
<name>A0A1Q4VFA6_9ACTN</name>
<dbReference type="InterPro" id="IPR017938">
    <property type="entry name" value="Riboflavin_synthase-like_b-brl"/>
</dbReference>
<dbReference type="InterPro" id="IPR007037">
    <property type="entry name" value="SIP_rossman_dom"/>
</dbReference>
<organism evidence="2 3">
    <name type="scientific">Streptomyces uncialis</name>
    <dbReference type="NCBI Taxonomy" id="1048205"/>
    <lineage>
        <taxon>Bacteria</taxon>
        <taxon>Bacillati</taxon>
        <taxon>Actinomycetota</taxon>
        <taxon>Actinomycetes</taxon>
        <taxon>Kitasatosporales</taxon>
        <taxon>Streptomycetaceae</taxon>
        <taxon>Streptomyces</taxon>
    </lineage>
</organism>
<dbReference type="Pfam" id="PF04954">
    <property type="entry name" value="SIP"/>
    <property type="match status" value="1"/>
</dbReference>